<dbReference type="SUPFAM" id="SSF53597">
    <property type="entry name" value="Dihydrofolate reductase-like"/>
    <property type="match status" value="1"/>
</dbReference>
<feature type="binding site" evidence="15">
    <location>
        <position position="174"/>
    </location>
    <ligand>
        <name>NADP(+)</name>
        <dbReference type="ChEBI" id="CHEBI:58349"/>
    </ligand>
</feature>
<dbReference type="GO" id="GO:0009231">
    <property type="term" value="P:riboflavin biosynthetic process"/>
    <property type="evidence" value="ECO:0007669"/>
    <property type="project" value="UniProtKB-UniPathway"/>
</dbReference>
<dbReference type="FunFam" id="3.40.140.10:FF:000025">
    <property type="entry name" value="Riboflavin biosynthesis protein RibD"/>
    <property type="match status" value="1"/>
</dbReference>
<dbReference type="Gene3D" id="3.40.140.10">
    <property type="entry name" value="Cytidine Deaminase, domain 2"/>
    <property type="match status" value="1"/>
</dbReference>
<comment type="similarity">
    <text evidence="5 13">In the C-terminal section; belongs to the HTP reductase family.</text>
</comment>
<evidence type="ECO:0000256" key="1">
    <source>
        <dbReference type="ARBA" id="ARBA00002151"/>
    </source>
</evidence>
<dbReference type="AlphaFoldDB" id="A0A2A2HZ80"/>
<dbReference type="InterPro" id="IPR024072">
    <property type="entry name" value="DHFR-like_dom_sf"/>
</dbReference>
<dbReference type="GO" id="GO:0008835">
    <property type="term" value="F:diaminohydroxyphosphoribosylaminopyrimidine deaminase activity"/>
    <property type="evidence" value="ECO:0007669"/>
    <property type="project" value="UniProtKB-EC"/>
</dbReference>
<evidence type="ECO:0000256" key="6">
    <source>
        <dbReference type="ARBA" id="ARBA00022619"/>
    </source>
</evidence>
<keyword evidence="7 13" id="KW-0479">Metal-binding</keyword>
<feature type="binding site" evidence="15">
    <location>
        <position position="211"/>
    </location>
    <ligand>
        <name>substrate</name>
    </ligand>
</feature>
<evidence type="ECO:0000256" key="13">
    <source>
        <dbReference type="PIRNR" id="PIRNR006769"/>
    </source>
</evidence>
<dbReference type="InterPro" id="IPR011549">
    <property type="entry name" value="RibD_C"/>
</dbReference>
<dbReference type="EC" id="3.5.4.26" evidence="13"/>
<dbReference type="PIRSF" id="PIRSF006769">
    <property type="entry name" value="RibD"/>
    <property type="match status" value="1"/>
</dbReference>
<comment type="catalytic activity">
    <reaction evidence="13">
        <text>2,5-diamino-6-hydroxy-4-(5-phosphoribosylamino)-pyrimidine + H2O + H(+) = 5-amino-6-(5-phospho-D-ribosylamino)uracil + NH4(+)</text>
        <dbReference type="Rhea" id="RHEA:21868"/>
        <dbReference type="ChEBI" id="CHEBI:15377"/>
        <dbReference type="ChEBI" id="CHEBI:15378"/>
        <dbReference type="ChEBI" id="CHEBI:28938"/>
        <dbReference type="ChEBI" id="CHEBI:58453"/>
        <dbReference type="ChEBI" id="CHEBI:58614"/>
        <dbReference type="EC" id="3.5.4.26"/>
    </reaction>
</comment>
<evidence type="ECO:0000259" key="17">
    <source>
        <dbReference type="PROSITE" id="PS51747"/>
    </source>
</evidence>
<dbReference type="Proteomes" id="UP000218332">
    <property type="component" value="Unassembled WGS sequence"/>
</dbReference>
<dbReference type="GO" id="GO:0008703">
    <property type="term" value="F:5-amino-6-(5-phosphoribosylamino)uracil reductase activity"/>
    <property type="evidence" value="ECO:0007669"/>
    <property type="project" value="UniProtKB-EC"/>
</dbReference>
<dbReference type="CDD" id="cd01284">
    <property type="entry name" value="Riboflavin_deaminase-reductase"/>
    <property type="match status" value="1"/>
</dbReference>
<dbReference type="InterPro" id="IPR016193">
    <property type="entry name" value="Cytidine_deaminase-like"/>
</dbReference>
<sequence>MADRALDAALMARAIRLAWRGQYSAHPNPRVGCVLAHGEQVVGEGWHERAGEAHAEVRALADAGERARDATAYVTLEPCRHHGRTPPCTDALVEAGVARVVVAMTDPNPQVAGGGIERLEAAGIPVTCGVLDVEARRLNDGFVTRMTTGRPRVRVKVAASLDGRTAMASGESQWVTGAAARSDVQRLRAMSGAIITGAGTVLADDPSLTVRPEQANFPACASQPPGQPLRVILDRQFRTPSDAQVITTGPVLIVGDHTQESSDAARRLQDSGAQVLGVDTRHASGMLAAVLAELGRRDVNDVLVEAGPTVAGAFVEVAQVDEFWLYQAPVFLGSQGRPVVELPIERMADKVSWTVLDRRQVGADQRLILTPRQHNEL</sequence>
<dbReference type="GO" id="GO:0008270">
    <property type="term" value="F:zinc ion binding"/>
    <property type="evidence" value="ECO:0007669"/>
    <property type="project" value="InterPro"/>
</dbReference>
<evidence type="ECO:0000256" key="12">
    <source>
        <dbReference type="ARBA" id="ARBA00023268"/>
    </source>
</evidence>
<feature type="binding site" evidence="16">
    <location>
        <position position="88"/>
    </location>
    <ligand>
        <name>Zn(2+)</name>
        <dbReference type="ChEBI" id="CHEBI:29105"/>
        <note>catalytic</note>
    </ligand>
</feature>
<comment type="pathway">
    <text evidence="2 13">Cofactor biosynthesis; riboflavin biosynthesis; 5-amino-6-(D-ribitylamino)uracil from GTP: step 2/4.</text>
</comment>
<evidence type="ECO:0000256" key="11">
    <source>
        <dbReference type="ARBA" id="ARBA00023002"/>
    </source>
</evidence>
<keyword evidence="12" id="KW-0511">Multifunctional enzyme</keyword>
<dbReference type="PROSITE" id="PS00903">
    <property type="entry name" value="CYT_DCMP_DEAMINASES_1"/>
    <property type="match status" value="1"/>
</dbReference>
<dbReference type="PANTHER" id="PTHR38011">
    <property type="entry name" value="DIHYDROFOLATE REDUCTASE FAMILY PROTEIN (AFU_ORTHOLOGUE AFUA_8G06820)"/>
    <property type="match status" value="1"/>
</dbReference>
<comment type="function">
    <text evidence="1 13">Converts 2,5-diamino-6-(ribosylamino)-4(3h)-pyrimidinone 5'-phosphate into 5-amino-6-(ribosylamino)-2,4(1h,3h)-pyrimidinedione 5'-phosphate.</text>
</comment>
<comment type="cofactor">
    <cofactor evidence="13 16">
        <name>Zn(2+)</name>
        <dbReference type="ChEBI" id="CHEBI:29105"/>
    </cofactor>
    <text evidence="13 16">Binds 1 zinc ion.</text>
</comment>
<comment type="pathway">
    <text evidence="3 13">Cofactor biosynthesis; riboflavin biosynthesis; 5-amino-6-(D-ribitylamino)uracil from GTP: step 3/4.</text>
</comment>
<comment type="similarity">
    <text evidence="4 13">In the N-terminal section; belongs to the cytidine and deoxycytidylate deaminase family.</text>
</comment>
<dbReference type="InterPro" id="IPR004794">
    <property type="entry name" value="Eubact_RibD"/>
</dbReference>
<dbReference type="GO" id="GO:0050661">
    <property type="term" value="F:NADP binding"/>
    <property type="evidence" value="ECO:0007669"/>
    <property type="project" value="InterPro"/>
</dbReference>
<evidence type="ECO:0000256" key="5">
    <source>
        <dbReference type="ARBA" id="ARBA00007417"/>
    </source>
</evidence>
<protein>
    <recommendedName>
        <fullName evidence="13">Riboflavin biosynthesis protein RibD</fullName>
    </recommendedName>
    <domain>
        <recommendedName>
            <fullName evidence="13">Diaminohydroxyphosphoribosylaminopyrimidine deaminase</fullName>
            <shortName evidence="13">DRAP deaminase</shortName>
            <ecNumber evidence="13">3.5.4.26</ecNumber>
        </recommendedName>
        <alternativeName>
            <fullName evidence="13">Riboflavin-specific deaminase</fullName>
        </alternativeName>
    </domain>
    <domain>
        <recommendedName>
            <fullName evidence="13">5-amino-6-(5-phosphoribosylamino)uracil reductase</fullName>
            <ecNumber evidence="13">1.1.1.193</ecNumber>
        </recommendedName>
        <alternativeName>
            <fullName evidence="13">HTP reductase</fullName>
        </alternativeName>
    </domain>
</protein>
<gene>
    <name evidence="18" type="primary">ribD</name>
    <name evidence="18" type="ORF">CF392_15435</name>
</gene>
<evidence type="ECO:0000313" key="18">
    <source>
        <dbReference type="EMBL" id="PAV24582.1"/>
    </source>
</evidence>
<evidence type="ECO:0000256" key="2">
    <source>
        <dbReference type="ARBA" id="ARBA00004882"/>
    </source>
</evidence>
<dbReference type="InterPro" id="IPR050765">
    <property type="entry name" value="Riboflavin_Biosynth_HTPR"/>
</dbReference>
<dbReference type="Gene3D" id="3.40.430.10">
    <property type="entry name" value="Dihydrofolate Reductase, subunit A"/>
    <property type="match status" value="1"/>
</dbReference>
<evidence type="ECO:0000256" key="8">
    <source>
        <dbReference type="ARBA" id="ARBA00022801"/>
    </source>
</evidence>
<keyword evidence="9 13" id="KW-0862">Zinc</keyword>
<proteinExistence type="inferred from homology"/>
<keyword evidence="19" id="KW-1185">Reference proteome</keyword>
<feature type="binding site" evidence="15">
    <location>
        <position position="305"/>
    </location>
    <ligand>
        <name>substrate</name>
    </ligand>
</feature>
<dbReference type="InterPro" id="IPR016192">
    <property type="entry name" value="APOBEC/CMP_deaminase_Zn-bd"/>
</dbReference>
<feature type="binding site" evidence="15">
    <location>
        <position position="200"/>
    </location>
    <ligand>
        <name>NADP(+)</name>
        <dbReference type="ChEBI" id="CHEBI:58349"/>
    </ligand>
</feature>
<feature type="binding site" evidence="15">
    <location>
        <begin position="307"/>
        <end position="313"/>
    </location>
    <ligand>
        <name>NADP(+)</name>
        <dbReference type="ChEBI" id="CHEBI:58349"/>
    </ligand>
</feature>
<keyword evidence="11 13" id="KW-0560">Oxidoreductase</keyword>
<feature type="binding site" evidence="15">
    <location>
        <position position="158"/>
    </location>
    <ligand>
        <name>NADP(+)</name>
        <dbReference type="ChEBI" id="CHEBI:58349"/>
    </ligand>
</feature>
<evidence type="ECO:0000313" key="19">
    <source>
        <dbReference type="Proteomes" id="UP000218332"/>
    </source>
</evidence>
<dbReference type="PANTHER" id="PTHR38011:SF7">
    <property type="entry name" value="2,5-DIAMINO-6-RIBOSYLAMINO-4(3H)-PYRIMIDINONE 5'-PHOSPHATE REDUCTASE"/>
    <property type="match status" value="1"/>
</dbReference>
<evidence type="ECO:0000256" key="10">
    <source>
        <dbReference type="ARBA" id="ARBA00022857"/>
    </source>
</evidence>
<dbReference type="PROSITE" id="PS51747">
    <property type="entry name" value="CYT_DCMP_DEAMINASES_2"/>
    <property type="match status" value="1"/>
</dbReference>
<dbReference type="EMBL" id="NMPM01000128">
    <property type="protein sequence ID" value="PAV24582.1"/>
    <property type="molecule type" value="Genomic_DNA"/>
</dbReference>
<dbReference type="RefSeq" id="WP_095612321.1">
    <property type="nucleotide sequence ID" value="NZ_NMPM01000128.1"/>
</dbReference>
<dbReference type="NCBIfam" id="TIGR00326">
    <property type="entry name" value="eubact_ribD"/>
    <property type="match status" value="1"/>
</dbReference>
<dbReference type="EC" id="1.1.1.193" evidence="13"/>
<feature type="binding site" evidence="15">
    <location>
        <position position="204"/>
    </location>
    <ligand>
        <name>NADP(+)</name>
        <dbReference type="ChEBI" id="CHEBI:58349"/>
    </ligand>
</feature>
<evidence type="ECO:0000256" key="3">
    <source>
        <dbReference type="ARBA" id="ARBA00004910"/>
    </source>
</evidence>
<feature type="binding site" evidence="16">
    <location>
        <position position="79"/>
    </location>
    <ligand>
        <name>Zn(2+)</name>
        <dbReference type="ChEBI" id="CHEBI:29105"/>
        <note>catalytic</note>
    </ligand>
</feature>
<dbReference type="InterPro" id="IPR002125">
    <property type="entry name" value="CMP_dCMP_dom"/>
</dbReference>
<evidence type="ECO:0000256" key="14">
    <source>
        <dbReference type="PIRSR" id="PIRSR006769-1"/>
    </source>
</evidence>
<evidence type="ECO:0000256" key="16">
    <source>
        <dbReference type="PIRSR" id="PIRSR006769-3"/>
    </source>
</evidence>
<feature type="active site" description="Proton donor" evidence="14">
    <location>
        <position position="56"/>
    </location>
</feature>
<reference evidence="18 19" key="1">
    <citation type="submission" date="2017-07" db="EMBL/GenBank/DDBJ databases">
        <title>Tamlnaduibacter salinus (Mi-7) genome sequencing.</title>
        <authorList>
            <person name="Verma A."/>
            <person name="Krishnamurthi S."/>
        </authorList>
    </citation>
    <scope>NUCLEOTIDE SEQUENCE [LARGE SCALE GENOMIC DNA]</scope>
    <source>
        <strain evidence="18 19">Mi-7</strain>
    </source>
</reference>
<name>A0A2A2HZ80_9GAMM</name>
<dbReference type="Pfam" id="PF01872">
    <property type="entry name" value="RibD_C"/>
    <property type="match status" value="1"/>
</dbReference>
<keyword evidence="8 13" id="KW-0378">Hydrolase</keyword>
<dbReference type="UniPathway" id="UPA00275">
    <property type="reaction ID" value="UER00401"/>
</dbReference>
<feature type="binding site" evidence="16">
    <location>
        <position position="54"/>
    </location>
    <ligand>
        <name>Zn(2+)</name>
        <dbReference type="ChEBI" id="CHEBI:29105"/>
        <note>catalytic</note>
    </ligand>
</feature>
<feature type="binding site" evidence="15">
    <location>
        <position position="188"/>
    </location>
    <ligand>
        <name>substrate</name>
    </ligand>
</feature>
<organism evidence="18 19">
    <name type="scientific">Tamilnaduibacter salinus</name>
    <dbReference type="NCBI Taxonomy" id="1484056"/>
    <lineage>
        <taxon>Bacteria</taxon>
        <taxon>Pseudomonadati</taxon>
        <taxon>Pseudomonadota</taxon>
        <taxon>Gammaproteobacteria</taxon>
        <taxon>Pseudomonadales</taxon>
        <taxon>Marinobacteraceae</taxon>
        <taxon>Tamilnaduibacter</taxon>
    </lineage>
</organism>
<feature type="binding site" evidence="15">
    <location>
        <position position="208"/>
    </location>
    <ligand>
        <name>substrate</name>
    </ligand>
</feature>
<comment type="catalytic activity">
    <reaction evidence="13">
        <text>5-amino-6-(5-phospho-D-ribitylamino)uracil + NADP(+) = 5-amino-6-(5-phospho-D-ribosylamino)uracil + NADPH + H(+)</text>
        <dbReference type="Rhea" id="RHEA:17845"/>
        <dbReference type="ChEBI" id="CHEBI:15378"/>
        <dbReference type="ChEBI" id="CHEBI:57783"/>
        <dbReference type="ChEBI" id="CHEBI:58349"/>
        <dbReference type="ChEBI" id="CHEBI:58421"/>
        <dbReference type="ChEBI" id="CHEBI:58453"/>
        <dbReference type="EC" id="1.1.1.193"/>
    </reaction>
</comment>
<dbReference type="Pfam" id="PF00383">
    <property type="entry name" value="dCMP_cyt_deam_1"/>
    <property type="match status" value="1"/>
</dbReference>
<evidence type="ECO:0000256" key="9">
    <source>
        <dbReference type="ARBA" id="ARBA00022833"/>
    </source>
</evidence>
<evidence type="ECO:0000256" key="4">
    <source>
        <dbReference type="ARBA" id="ARBA00005259"/>
    </source>
</evidence>
<feature type="domain" description="CMP/dCMP-type deaminase" evidence="17">
    <location>
        <begin position="5"/>
        <end position="127"/>
    </location>
</feature>
<dbReference type="NCBIfam" id="TIGR00227">
    <property type="entry name" value="ribD_Cterm"/>
    <property type="match status" value="1"/>
</dbReference>
<keyword evidence="10 13" id="KW-0521">NADP</keyword>
<dbReference type="SUPFAM" id="SSF53927">
    <property type="entry name" value="Cytidine deaminase-like"/>
    <property type="match status" value="1"/>
</dbReference>
<comment type="caution">
    <text evidence="18">The sequence shown here is derived from an EMBL/GenBank/DDBJ whole genome shotgun (WGS) entry which is preliminary data.</text>
</comment>
<feature type="binding site" evidence="15">
    <location>
        <position position="172"/>
    </location>
    <ligand>
        <name>substrate</name>
    </ligand>
</feature>
<evidence type="ECO:0000256" key="15">
    <source>
        <dbReference type="PIRSR" id="PIRSR006769-2"/>
    </source>
</evidence>
<keyword evidence="6 13" id="KW-0686">Riboflavin biosynthesis</keyword>
<accession>A0A2A2HZ80</accession>
<evidence type="ECO:0000256" key="7">
    <source>
        <dbReference type="ARBA" id="ARBA00022723"/>
    </source>
</evidence>
<dbReference type="InterPro" id="IPR002734">
    <property type="entry name" value="RibDG_C"/>
</dbReference>